<keyword evidence="8" id="KW-1185">Reference proteome</keyword>
<evidence type="ECO:0000256" key="2">
    <source>
        <dbReference type="ARBA" id="ARBA00022771"/>
    </source>
</evidence>
<dbReference type="SUPFAM" id="SSF57716">
    <property type="entry name" value="Glucocorticoid receptor-like (DNA-binding domain)"/>
    <property type="match status" value="1"/>
</dbReference>
<keyword evidence="2 5" id="KW-0863">Zinc-finger</keyword>
<reference evidence="7 8" key="1">
    <citation type="submission" date="2019-08" db="EMBL/GenBank/DDBJ databases">
        <title>Whole genome of Aphis craccivora.</title>
        <authorList>
            <person name="Voronova N.V."/>
            <person name="Shulinski R.S."/>
            <person name="Bandarenka Y.V."/>
            <person name="Zhorov D.G."/>
            <person name="Warner D."/>
        </authorList>
    </citation>
    <scope>NUCLEOTIDE SEQUENCE [LARGE SCALE GENOMIC DNA]</scope>
    <source>
        <strain evidence="7">180601</strain>
        <tissue evidence="7">Whole Body</tissue>
    </source>
</reference>
<name>A0A6G0VJG4_APHCR</name>
<evidence type="ECO:0000256" key="1">
    <source>
        <dbReference type="ARBA" id="ARBA00022723"/>
    </source>
</evidence>
<evidence type="ECO:0000313" key="8">
    <source>
        <dbReference type="Proteomes" id="UP000478052"/>
    </source>
</evidence>
<sequence length="72" mass="8049">FPANDKLRRQWVLFAENNGVNARQILATSTLCSRHFILGHDYLGGVHYRRRLLPGAVPSLVSVELHGTHGSK</sequence>
<dbReference type="InterPro" id="IPR006612">
    <property type="entry name" value="THAP_Znf"/>
</dbReference>
<accession>A0A6G0VJG4</accession>
<feature type="domain" description="THAP-type" evidence="6">
    <location>
        <begin position="1"/>
        <end position="61"/>
    </location>
</feature>
<keyword evidence="3" id="KW-0862">Zinc</keyword>
<proteinExistence type="predicted"/>
<evidence type="ECO:0000256" key="4">
    <source>
        <dbReference type="ARBA" id="ARBA00023125"/>
    </source>
</evidence>
<evidence type="ECO:0000256" key="3">
    <source>
        <dbReference type="ARBA" id="ARBA00022833"/>
    </source>
</evidence>
<gene>
    <name evidence="7" type="ORF">FWK35_00037447</name>
</gene>
<dbReference type="GO" id="GO:0008270">
    <property type="term" value="F:zinc ion binding"/>
    <property type="evidence" value="ECO:0007669"/>
    <property type="project" value="UniProtKB-KW"/>
</dbReference>
<evidence type="ECO:0000256" key="5">
    <source>
        <dbReference type="PROSITE-ProRule" id="PRU00309"/>
    </source>
</evidence>
<evidence type="ECO:0000259" key="6">
    <source>
        <dbReference type="PROSITE" id="PS50950"/>
    </source>
</evidence>
<comment type="caution">
    <text evidence="7">The sequence shown here is derived from an EMBL/GenBank/DDBJ whole genome shotgun (WGS) entry which is preliminary data.</text>
</comment>
<keyword evidence="1" id="KW-0479">Metal-binding</keyword>
<dbReference type="Pfam" id="PF05485">
    <property type="entry name" value="THAP"/>
    <property type="match status" value="1"/>
</dbReference>
<organism evidence="7 8">
    <name type="scientific">Aphis craccivora</name>
    <name type="common">Cowpea aphid</name>
    <dbReference type="NCBI Taxonomy" id="307492"/>
    <lineage>
        <taxon>Eukaryota</taxon>
        <taxon>Metazoa</taxon>
        <taxon>Ecdysozoa</taxon>
        <taxon>Arthropoda</taxon>
        <taxon>Hexapoda</taxon>
        <taxon>Insecta</taxon>
        <taxon>Pterygota</taxon>
        <taxon>Neoptera</taxon>
        <taxon>Paraneoptera</taxon>
        <taxon>Hemiptera</taxon>
        <taxon>Sternorrhyncha</taxon>
        <taxon>Aphidomorpha</taxon>
        <taxon>Aphidoidea</taxon>
        <taxon>Aphididae</taxon>
        <taxon>Aphidini</taxon>
        <taxon>Aphis</taxon>
        <taxon>Aphis</taxon>
    </lineage>
</organism>
<keyword evidence="4 5" id="KW-0238">DNA-binding</keyword>
<dbReference type="EMBL" id="VUJU01015976">
    <property type="protein sequence ID" value="KAF0691411.1"/>
    <property type="molecule type" value="Genomic_DNA"/>
</dbReference>
<protein>
    <submittedName>
        <fullName evidence="7">THAP-type domain-containing protein</fullName>
    </submittedName>
</protein>
<dbReference type="Proteomes" id="UP000478052">
    <property type="component" value="Unassembled WGS sequence"/>
</dbReference>
<feature type="non-terminal residue" evidence="7">
    <location>
        <position position="1"/>
    </location>
</feature>
<dbReference type="OrthoDB" id="6622396at2759"/>
<dbReference type="PROSITE" id="PS50950">
    <property type="entry name" value="ZF_THAP"/>
    <property type="match status" value="1"/>
</dbReference>
<dbReference type="AlphaFoldDB" id="A0A6G0VJG4"/>
<dbReference type="GO" id="GO:0003677">
    <property type="term" value="F:DNA binding"/>
    <property type="evidence" value="ECO:0007669"/>
    <property type="project" value="UniProtKB-UniRule"/>
</dbReference>
<evidence type="ECO:0000313" key="7">
    <source>
        <dbReference type="EMBL" id="KAF0691411.1"/>
    </source>
</evidence>